<comment type="caution">
    <text evidence="1">The sequence shown here is derived from an EMBL/GenBank/DDBJ whole genome shotgun (WGS) entry which is preliminary data.</text>
</comment>
<dbReference type="Proteomes" id="UP000246635">
    <property type="component" value="Unassembled WGS sequence"/>
</dbReference>
<dbReference type="AlphaFoldDB" id="A0A2V2YWW7"/>
<accession>A0A2V2YWW7</accession>
<organism evidence="1 2">
    <name type="scientific">Paenibacillus cellulosilyticus</name>
    <dbReference type="NCBI Taxonomy" id="375489"/>
    <lineage>
        <taxon>Bacteria</taxon>
        <taxon>Bacillati</taxon>
        <taxon>Bacillota</taxon>
        <taxon>Bacilli</taxon>
        <taxon>Bacillales</taxon>
        <taxon>Paenibacillaceae</taxon>
        <taxon>Paenibacillus</taxon>
    </lineage>
</organism>
<gene>
    <name evidence="1" type="ORF">DFQ01_103210</name>
</gene>
<dbReference type="EMBL" id="QGTQ01000003">
    <property type="protein sequence ID" value="PWW06308.1"/>
    <property type="molecule type" value="Genomic_DNA"/>
</dbReference>
<sequence length="115" mass="13283">MHLKAWYVSDPSNEMAQIVFAAKRSAAIQSSEARSWHDYIDIRATRMPEYDQFATEGTVPKQTLLEDGWWFECCGYKAEPRRRCCAVQTVEDNPIVIDDEVYCQDCAAHMQLNTE</sequence>
<evidence type="ECO:0000313" key="1">
    <source>
        <dbReference type="EMBL" id="PWW06308.1"/>
    </source>
</evidence>
<evidence type="ECO:0000313" key="2">
    <source>
        <dbReference type="Proteomes" id="UP000246635"/>
    </source>
</evidence>
<keyword evidence="2" id="KW-1185">Reference proteome</keyword>
<reference evidence="1 2" key="1">
    <citation type="submission" date="2018-05" db="EMBL/GenBank/DDBJ databases">
        <title>Genomic Encyclopedia of Type Strains, Phase III (KMG-III): the genomes of soil and plant-associated and newly described type strains.</title>
        <authorList>
            <person name="Whitman W."/>
        </authorList>
    </citation>
    <scope>NUCLEOTIDE SEQUENCE [LARGE SCALE GENOMIC DNA]</scope>
    <source>
        <strain evidence="1 2">CECT 5696</strain>
    </source>
</reference>
<protein>
    <submittedName>
        <fullName evidence="1">Uncharacterized protein</fullName>
    </submittedName>
</protein>
<proteinExistence type="predicted"/>
<name>A0A2V2YWW7_9BACL</name>